<dbReference type="GO" id="GO:0005764">
    <property type="term" value="C:lysosome"/>
    <property type="evidence" value="ECO:0007669"/>
    <property type="project" value="UniProtKB-SubCell"/>
</dbReference>
<evidence type="ECO:0000313" key="9">
    <source>
        <dbReference type="EMBL" id="KAL3316594.1"/>
    </source>
</evidence>
<dbReference type="FunFam" id="3.10.50.10:FF:000002">
    <property type="entry name" value="Chitinase domain-containing protein 1"/>
    <property type="match status" value="1"/>
</dbReference>
<dbReference type="Proteomes" id="UP001626550">
    <property type="component" value="Unassembled WGS sequence"/>
</dbReference>
<evidence type="ECO:0000256" key="6">
    <source>
        <dbReference type="ARBA" id="ARBA00023228"/>
    </source>
</evidence>
<dbReference type="SUPFAM" id="SSF51445">
    <property type="entry name" value="(Trans)glycosidases"/>
    <property type="match status" value="1"/>
</dbReference>
<dbReference type="InterPro" id="IPR017853">
    <property type="entry name" value="GH"/>
</dbReference>
<accession>A0ABD2QAM4</accession>
<evidence type="ECO:0000259" key="8">
    <source>
        <dbReference type="PROSITE" id="PS51910"/>
    </source>
</evidence>
<comment type="similarity">
    <text evidence="3">Belongs to the glycosyl hydrolase 18 family.</text>
</comment>
<dbReference type="Gene3D" id="3.20.20.80">
    <property type="entry name" value="Glycosidases"/>
    <property type="match status" value="1"/>
</dbReference>
<dbReference type="SMART" id="SM00636">
    <property type="entry name" value="Glyco_18"/>
    <property type="match status" value="1"/>
</dbReference>
<dbReference type="InterPro" id="IPR001223">
    <property type="entry name" value="Glyco_hydro18_cat"/>
</dbReference>
<evidence type="ECO:0000256" key="4">
    <source>
        <dbReference type="ARBA" id="ARBA00022525"/>
    </source>
</evidence>
<evidence type="ECO:0000256" key="7">
    <source>
        <dbReference type="ARBA" id="ARBA00040976"/>
    </source>
</evidence>
<reference evidence="9 10" key="1">
    <citation type="submission" date="2024-11" db="EMBL/GenBank/DDBJ databases">
        <title>Adaptive evolution of stress response genes in parasites aligns with host niche diversity.</title>
        <authorList>
            <person name="Hahn C."/>
            <person name="Resl P."/>
        </authorList>
    </citation>
    <scope>NUCLEOTIDE SEQUENCE [LARGE SCALE GENOMIC DNA]</scope>
    <source>
        <strain evidence="9">EGGRZ-B1_66</strain>
        <tissue evidence="9">Body</tissue>
    </source>
</reference>
<keyword evidence="4" id="KW-0964">Secreted</keyword>
<keyword evidence="10" id="KW-1185">Reference proteome</keyword>
<evidence type="ECO:0000256" key="2">
    <source>
        <dbReference type="ARBA" id="ARBA00004613"/>
    </source>
</evidence>
<proteinExistence type="inferred from homology"/>
<dbReference type="EMBL" id="JBJKFK010000515">
    <property type="protein sequence ID" value="KAL3316594.1"/>
    <property type="molecule type" value="Genomic_DNA"/>
</dbReference>
<dbReference type="PROSITE" id="PS51910">
    <property type="entry name" value="GH18_2"/>
    <property type="match status" value="1"/>
</dbReference>
<evidence type="ECO:0000256" key="5">
    <source>
        <dbReference type="ARBA" id="ARBA00022729"/>
    </source>
</evidence>
<keyword evidence="5" id="KW-0732">Signal</keyword>
<dbReference type="AlphaFoldDB" id="A0ABD2QAM4"/>
<gene>
    <name evidence="9" type="primary">CHID1</name>
    <name evidence="9" type="ORF">Ciccas_004752</name>
</gene>
<dbReference type="GO" id="GO:0005576">
    <property type="term" value="C:extracellular region"/>
    <property type="evidence" value="ECO:0007669"/>
    <property type="project" value="UniProtKB-SubCell"/>
</dbReference>
<dbReference type="CDD" id="cd02876">
    <property type="entry name" value="GH18_SI-CLP"/>
    <property type="match status" value="1"/>
</dbReference>
<evidence type="ECO:0000256" key="1">
    <source>
        <dbReference type="ARBA" id="ARBA00004371"/>
    </source>
</evidence>
<dbReference type="Pfam" id="PF00704">
    <property type="entry name" value="Glyco_hydro_18"/>
    <property type="match status" value="1"/>
</dbReference>
<comment type="caution">
    <text evidence="9">The sequence shown here is derived from an EMBL/GenBank/DDBJ whole genome shotgun (WGS) entry which is preliminary data.</text>
</comment>
<evidence type="ECO:0000256" key="3">
    <source>
        <dbReference type="ARBA" id="ARBA00009336"/>
    </source>
</evidence>
<keyword evidence="6" id="KW-0458">Lysosome</keyword>
<dbReference type="Gene3D" id="3.10.50.10">
    <property type="match status" value="1"/>
</dbReference>
<protein>
    <recommendedName>
        <fullName evidence="7">Chitinase domain-containing protein 1</fullName>
    </recommendedName>
</protein>
<comment type="subcellular location">
    <subcellularLocation>
        <location evidence="1">Lysosome</location>
    </subcellularLocation>
    <subcellularLocation>
        <location evidence="2">Secreted</location>
    </subcellularLocation>
</comment>
<organism evidence="9 10">
    <name type="scientific">Cichlidogyrus casuarinus</name>
    <dbReference type="NCBI Taxonomy" id="1844966"/>
    <lineage>
        <taxon>Eukaryota</taxon>
        <taxon>Metazoa</taxon>
        <taxon>Spiralia</taxon>
        <taxon>Lophotrochozoa</taxon>
        <taxon>Platyhelminthes</taxon>
        <taxon>Monogenea</taxon>
        <taxon>Monopisthocotylea</taxon>
        <taxon>Dactylogyridea</taxon>
        <taxon>Ancyrocephalidae</taxon>
        <taxon>Cichlidogyrus</taxon>
    </lineage>
</organism>
<evidence type="ECO:0000313" key="10">
    <source>
        <dbReference type="Proteomes" id="UP001626550"/>
    </source>
</evidence>
<dbReference type="InterPro" id="IPR011583">
    <property type="entry name" value="Chitinase_II/V-like_cat"/>
</dbReference>
<dbReference type="FunFam" id="3.20.20.80:FF:000028">
    <property type="entry name" value="Chitinase domain-containing protein 1"/>
    <property type="match status" value="1"/>
</dbReference>
<sequence>MYYLLMGHGIAEELNGEKKAPHLREELTHEEFLSSFNYYNLYASPNRTLPGKSLAFITPWNNKGYDYAKEFAKKFTHISPVWAQIKVDTENRYLVQGLHDHDEAWILAVRTANPDINIVPRLLFDGWSGENFDKLFKNPENIKRLVDAFLPDYKRLEYDGIVLEIVSQHSGTSQRALIDFLKILSRYFRTNGMEFILVVPPPVYQGGYTGRMNKEIFDGLREHVDFFSVMTYDYSNQMMPGPNSPVNWIEECVKRIVPSDEDTEGRSKLLVGINFYGNDFLPNLQSGGPILASDFVKILQTHKPEFEWLLPAAEHLVRYTDNNGQPHTVYFPTPLSIARRISLLHQLKVGVSVWELGQGFRSFLNYF</sequence>
<feature type="domain" description="GH18" evidence="8">
    <location>
        <begin position="51"/>
        <end position="367"/>
    </location>
</feature>
<dbReference type="PANTHER" id="PTHR46066:SF2">
    <property type="entry name" value="CHITINASE DOMAIN-CONTAINING PROTEIN 1"/>
    <property type="match status" value="1"/>
</dbReference>
<dbReference type="PANTHER" id="PTHR46066">
    <property type="entry name" value="CHITINASE DOMAIN-CONTAINING PROTEIN 1 FAMILY MEMBER"/>
    <property type="match status" value="1"/>
</dbReference>
<name>A0ABD2QAM4_9PLAT</name>
<dbReference type="InterPro" id="IPR029070">
    <property type="entry name" value="Chitinase_insertion_sf"/>
</dbReference>